<keyword evidence="1" id="KW-1133">Transmembrane helix</keyword>
<feature type="transmembrane region" description="Helical" evidence="1">
    <location>
        <begin position="205"/>
        <end position="222"/>
    </location>
</feature>
<feature type="transmembrane region" description="Helical" evidence="1">
    <location>
        <begin position="59"/>
        <end position="80"/>
    </location>
</feature>
<evidence type="ECO:0000256" key="1">
    <source>
        <dbReference type="SAM" id="Phobius"/>
    </source>
</evidence>
<dbReference type="AlphaFoldDB" id="R7SJH2"/>
<evidence type="ECO:0000313" key="2">
    <source>
        <dbReference type="EMBL" id="EJC97724.1"/>
    </source>
</evidence>
<evidence type="ECO:0008006" key="4">
    <source>
        <dbReference type="Google" id="ProtNLM"/>
    </source>
</evidence>
<feature type="transmembrane region" description="Helical" evidence="1">
    <location>
        <begin position="92"/>
        <end position="110"/>
    </location>
</feature>
<protein>
    <recommendedName>
        <fullName evidence="4">G-protein coupled receptors family 1 profile domain-containing protein</fullName>
    </recommendedName>
</protein>
<feature type="transmembrane region" description="Helical" evidence="1">
    <location>
        <begin position="180"/>
        <end position="199"/>
    </location>
</feature>
<dbReference type="Proteomes" id="UP000053630">
    <property type="component" value="Unassembled WGS sequence"/>
</dbReference>
<sequence>MLQTDKEIKYFWTTRCTTATFIFFANRFFAVLGAVSRIICNGFKETLERCFSSFWIGTISTWLTTVLIDYILLMRVVALYNQDRRLETWLKVILISQAAATLGVLVYYTYLENVTVRSLATGVTICGLSIRPPYELVIVWVLPIANGFLLLCLAVYKAVDIQKHTTFKGLQLVKVIVQGQAIYYCFFIAVGALRMGFLITNNPQTAIILFGIGSPELLCILGDQLLINLKEAACCDVNIQSNYWLSGASDDIELSQFS</sequence>
<dbReference type="EMBL" id="JH717985">
    <property type="protein sequence ID" value="EJC97724.1"/>
    <property type="molecule type" value="Genomic_DNA"/>
</dbReference>
<keyword evidence="3" id="KW-1185">Reference proteome</keyword>
<keyword evidence="1" id="KW-0812">Transmembrane</keyword>
<dbReference type="RefSeq" id="XP_007271953.1">
    <property type="nucleotide sequence ID" value="XM_007271891.1"/>
</dbReference>
<gene>
    <name evidence="2" type="ORF">FOMMEDRAFT_171506</name>
</gene>
<feature type="transmembrane region" description="Helical" evidence="1">
    <location>
        <begin position="21"/>
        <end position="39"/>
    </location>
</feature>
<keyword evidence="1" id="KW-0472">Membrane</keyword>
<name>R7SJH2_FOMME</name>
<dbReference type="KEGG" id="fme:FOMMEDRAFT_171506"/>
<dbReference type="OrthoDB" id="3349377at2759"/>
<reference evidence="3" key="1">
    <citation type="journal article" date="2012" name="Science">
        <title>The Paleozoic origin of enzymatic lignin decomposition reconstructed from 31 fungal genomes.</title>
        <authorList>
            <person name="Floudas D."/>
            <person name="Binder M."/>
            <person name="Riley R."/>
            <person name="Barry K."/>
            <person name="Blanchette R.A."/>
            <person name="Henrissat B."/>
            <person name="Martinez A.T."/>
            <person name="Otillar R."/>
            <person name="Spatafora J.W."/>
            <person name="Yadav J.S."/>
            <person name="Aerts A."/>
            <person name="Benoit I."/>
            <person name="Boyd A."/>
            <person name="Carlson A."/>
            <person name="Copeland A."/>
            <person name="Coutinho P.M."/>
            <person name="de Vries R.P."/>
            <person name="Ferreira P."/>
            <person name="Findley K."/>
            <person name="Foster B."/>
            <person name="Gaskell J."/>
            <person name="Glotzer D."/>
            <person name="Gorecki P."/>
            <person name="Heitman J."/>
            <person name="Hesse C."/>
            <person name="Hori C."/>
            <person name="Igarashi K."/>
            <person name="Jurgens J.A."/>
            <person name="Kallen N."/>
            <person name="Kersten P."/>
            <person name="Kohler A."/>
            <person name="Kuees U."/>
            <person name="Kumar T.K.A."/>
            <person name="Kuo A."/>
            <person name="LaButti K."/>
            <person name="Larrondo L.F."/>
            <person name="Lindquist E."/>
            <person name="Ling A."/>
            <person name="Lombard V."/>
            <person name="Lucas S."/>
            <person name="Lundell T."/>
            <person name="Martin R."/>
            <person name="McLaughlin D.J."/>
            <person name="Morgenstern I."/>
            <person name="Morin E."/>
            <person name="Murat C."/>
            <person name="Nagy L.G."/>
            <person name="Nolan M."/>
            <person name="Ohm R.A."/>
            <person name="Patyshakuliyeva A."/>
            <person name="Rokas A."/>
            <person name="Ruiz-Duenas F.J."/>
            <person name="Sabat G."/>
            <person name="Salamov A."/>
            <person name="Samejima M."/>
            <person name="Schmutz J."/>
            <person name="Slot J.C."/>
            <person name="St John F."/>
            <person name="Stenlid J."/>
            <person name="Sun H."/>
            <person name="Sun S."/>
            <person name="Syed K."/>
            <person name="Tsang A."/>
            <person name="Wiebenga A."/>
            <person name="Young D."/>
            <person name="Pisabarro A."/>
            <person name="Eastwood D.C."/>
            <person name="Martin F."/>
            <person name="Cullen D."/>
            <person name="Grigoriev I.V."/>
            <person name="Hibbett D.S."/>
        </authorList>
    </citation>
    <scope>NUCLEOTIDE SEQUENCE [LARGE SCALE GENOMIC DNA]</scope>
    <source>
        <strain evidence="3">MF3/22</strain>
    </source>
</reference>
<dbReference type="GeneID" id="18677339"/>
<proteinExistence type="predicted"/>
<organism evidence="2 3">
    <name type="scientific">Fomitiporia mediterranea (strain MF3/22)</name>
    <name type="common">Grapevine white-rot fungus</name>
    <dbReference type="NCBI Taxonomy" id="694068"/>
    <lineage>
        <taxon>Eukaryota</taxon>
        <taxon>Fungi</taxon>
        <taxon>Dikarya</taxon>
        <taxon>Basidiomycota</taxon>
        <taxon>Agaricomycotina</taxon>
        <taxon>Agaricomycetes</taxon>
        <taxon>Hymenochaetales</taxon>
        <taxon>Hymenochaetaceae</taxon>
        <taxon>Fomitiporia</taxon>
    </lineage>
</organism>
<evidence type="ECO:0000313" key="3">
    <source>
        <dbReference type="Proteomes" id="UP000053630"/>
    </source>
</evidence>
<feature type="transmembrane region" description="Helical" evidence="1">
    <location>
        <begin position="137"/>
        <end position="159"/>
    </location>
</feature>
<accession>R7SJH2</accession>